<dbReference type="EMBL" id="CAJNOJ010000135">
    <property type="protein sequence ID" value="CAF1179218.1"/>
    <property type="molecule type" value="Genomic_DNA"/>
</dbReference>
<feature type="region of interest" description="Disordered" evidence="1">
    <location>
        <begin position="261"/>
        <end position="302"/>
    </location>
</feature>
<protein>
    <submittedName>
        <fullName evidence="2">Uncharacterized protein</fullName>
    </submittedName>
</protein>
<evidence type="ECO:0000256" key="1">
    <source>
        <dbReference type="SAM" id="MobiDB-lite"/>
    </source>
</evidence>
<dbReference type="InterPro" id="IPR051986">
    <property type="entry name" value="Innate_Immune_Apopt_Reg"/>
</dbReference>
<dbReference type="Proteomes" id="UP000663852">
    <property type="component" value="Unassembled WGS sequence"/>
</dbReference>
<dbReference type="InterPro" id="IPR013083">
    <property type="entry name" value="Znf_RING/FYVE/PHD"/>
</dbReference>
<reference evidence="2" key="1">
    <citation type="submission" date="2021-02" db="EMBL/GenBank/DDBJ databases">
        <authorList>
            <person name="Nowell W R."/>
        </authorList>
    </citation>
    <scope>NUCLEOTIDE SEQUENCE</scope>
</reference>
<dbReference type="GO" id="GO:0005739">
    <property type="term" value="C:mitochondrion"/>
    <property type="evidence" value="ECO:0007669"/>
    <property type="project" value="TreeGrafter"/>
</dbReference>
<dbReference type="EMBL" id="CAJNOR010002036">
    <property type="protein sequence ID" value="CAF1238101.1"/>
    <property type="molecule type" value="Genomic_DNA"/>
</dbReference>
<dbReference type="PANTHER" id="PTHR16295:SF10">
    <property type="entry name" value="EXPRESSED PROTEIN"/>
    <property type="match status" value="1"/>
</dbReference>
<keyword evidence="4" id="KW-1185">Reference proteome</keyword>
<evidence type="ECO:0000313" key="4">
    <source>
        <dbReference type="Proteomes" id="UP000663828"/>
    </source>
</evidence>
<proteinExistence type="predicted"/>
<dbReference type="Proteomes" id="UP000663828">
    <property type="component" value="Unassembled WGS sequence"/>
</dbReference>
<dbReference type="AlphaFoldDB" id="A0A814V120"/>
<dbReference type="PANTHER" id="PTHR16295">
    <property type="entry name" value="TRAF-TYPE ZINC FINGER PROTEIN-RELATED"/>
    <property type="match status" value="1"/>
</dbReference>
<organism evidence="2 5">
    <name type="scientific">Adineta ricciae</name>
    <name type="common">Rotifer</name>
    <dbReference type="NCBI Taxonomy" id="249248"/>
    <lineage>
        <taxon>Eukaryota</taxon>
        <taxon>Metazoa</taxon>
        <taxon>Spiralia</taxon>
        <taxon>Gnathifera</taxon>
        <taxon>Rotifera</taxon>
        <taxon>Eurotatoria</taxon>
        <taxon>Bdelloidea</taxon>
        <taxon>Adinetida</taxon>
        <taxon>Adinetidae</taxon>
        <taxon>Adineta</taxon>
    </lineage>
</organism>
<dbReference type="Gene3D" id="3.30.40.10">
    <property type="entry name" value="Zinc/RING finger domain, C3HC4 (zinc finger)"/>
    <property type="match status" value="1"/>
</dbReference>
<evidence type="ECO:0000313" key="5">
    <source>
        <dbReference type="Proteomes" id="UP000663852"/>
    </source>
</evidence>
<dbReference type="OrthoDB" id="193703at2759"/>
<evidence type="ECO:0000313" key="2">
    <source>
        <dbReference type="EMBL" id="CAF1179218.1"/>
    </source>
</evidence>
<evidence type="ECO:0000313" key="3">
    <source>
        <dbReference type="EMBL" id="CAF1238101.1"/>
    </source>
</evidence>
<sequence length="455" mass="52548">MSTTLSRQQSIYACDCGHECANDRDLQQHQQTNCRNRSVECSFCEETFPTSNALREHLILCGNKTDECPKCRQFIRRSHFAYHYQNNCALVSSIETPPNQRRLQIAQRSPVNPNLPVARIDVPSDDQAPRQKNRAQSADSNRTERIQLIIRCEYCQQPCAQNDYERHKNNCLRRPANQNRSPSNGIVHIPCEICHAPIDLPNWSNHVQSCRERENERIKNRARSMSAEPINEGLPCEYCEQLFSSRQLQLHQRACQRNPNNMKRQVQKERPRQGFLLPVKNTPSNDWRARPSPRSPCHEGPYEKIDHEQTRVANGLSNGEQVNQKIHDKTPLLHRSRSTDSVPDKNDQRRSRSQDRSEKTPIKAEGCVLPKNQKSDRRSSMENLRKFGPNDDRRVPVIDNRSSSQKNQKGAHKIGKKSGSYQVINNDEHTRFTKKNKKPSRIKEFFGCATTGVED</sequence>
<name>A0A814V120_ADIRI</name>
<gene>
    <name evidence="2" type="ORF">EDS130_LOCUS24147</name>
    <name evidence="3" type="ORF">XAT740_LOCUS25589</name>
</gene>
<feature type="region of interest" description="Disordered" evidence="1">
    <location>
        <begin position="106"/>
        <end position="141"/>
    </location>
</feature>
<comment type="caution">
    <text evidence="2">The sequence shown here is derived from an EMBL/GenBank/DDBJ whole genome shotgun (WGS) entry which is preliminary data.</text>
</comment>
<feature type="region of interest" description="Disordered" evidence="1">
    <location>
        <begin position="316"/>
        <end position="420"/>
    </location>
</feature>
<accession>A0A814V120</accession>
<feature type="compositionally biased region" description="Basic and acidic residues" evidence="1">
    <location>
        <begin position="373"/>
        <end position="396"/>
    </location>
</feature>
<feature type="compositionally biased region" description="Basic and acidic residues" evidence="1">
    <location>
        <begin position="342"/>
        <end position="362"/>
    </location>
</feature>